<dbReference type="EMBL" id="CP109135">
    <property type="protein sequence ID" value="WSD16562.1"/>
    <property type="molecule type" value="Genomic_DNA"/>
</dbReference>
<feature type="signal peptide" evidence="2">
    <location>
        <begin position="1"/>
        <end position="38"/>
    </location>
</feature>
<gene>
    <name evidence="3" type="ORF">OHB35_26800</name>
</gene>
<feature type="region of interest" description="Disordered" evidence="1">
    <location>
        <begin position="1"/>
        <end position="23"/>
    </location>
</feature>
<feature type="compositionally biased region" description="Gly residues" evidence="1">
    <location>
        <begin position="431"/>
        <end position="456"/>
    </location>
</feature>
<keyword evidence="4" id="KW-1185">Reference proteome</keyword>
<organism evidence="3 4">
    <name type="scientific">Streptomyces phaeochromogenes</name>
    <dbReference type="NCBI Taxonomy" id="1923"/>
    <lineage>
        <taxon>Bacteria</taxon>
        <taxon>Bacillati</taxon>
        <taxon>Actinomycetota</taxon>
        <taxon>Actinomycetes</taxon>
        <taxon>Kitasatosporales</taxon>
        <taxon>Streptomycetaceae</taxon>
        <taxon>Streptomyces</taxon>
        <taxon>Streptomyces phaeochromogenes group</taxon>
    </lineage>
</organism>
<reference evidence="3 4" key="1">
    <citation type="submission" date="2022-10" db="EMBL/GenBank/DDBJ databases">
        <title>The complete genomes of actinobacterial strains from the NBC collection.</title>
        <authorList>
            <person name="Joergensen T.S."/>
            <person name="Alvarez Arevalo M."/>
            <person name="Sterndorff E.B."/>
            <person name="Faurdal D."/>
            <person name="Vuksanovic O."/>
            <person name="Mourched A.-S."/>
            <person name="Charusanti P."/>
            <person name="Shaw S."/>
            <person name="Blin K."/>
            <person name="Weber T."/>
        </authorList>
    </citation>
    <scope>NUCLEOTIDE SEQUENCE [LARGE SCALE GENOMIC DNA]</scope>
    <source>
        <strain evidence="3 4">NBC 01752</strain>
    </source>
</reference>
<dbReference type="InterPro" id="IPR025584">
    <property type="entry name" value="Cthe_2159"/>
</dbReference>
<proteinExistence type="predicted"/>
<protein>
    <submittedName>
        <fullName evidence="3">Carbohydrate-binding domain-containing protein</fullName>
    </submittedName>
</protein>
<keyword evidence="2" id="KW-0732">Signal</keyword>
<accession>A0ABZ1HG69</accession>
<evidence type="ECO:0000256" key="2">
    <source>
        <dbReference type="SAM" id="SignalP"/>
    </source>
</evidence>
<feature type="chain" id="PRO_5045427661" evidence="2">
    <location>
        <begin position="39"/>
        <end position="633"/>
    </location>
</feature>
<dbReference type="RefSeq" id="WP_326760129.1">
    <property type="nucleotide sequence ID" value="NZ_CP109135.1"/>
</dbReference>
<feature type="compositionally biased region" description="Basic residues" evidence="1">
    <location>
        <begin position="11"/>
        <end position="21"/>
    </location>
</feature>
<feature type="compositionally biased region" description="Low complexity" evidence="1">
    <location>
        <begin position="41"/>
        <end position="70"/>
    </location>
</feature>
<dbReference type="Pfam" id="PF14262">
    <property type="entry name" value="Cthe_2159"/>
    <property type="match status" value="1"/>
</dbReference>
<evidence type="ECO:0000313" key="3">
    <source>
        <dbReference type="EMBL" id="WSD16562.1"/>
    </source>
</evidence>
<feature type="region of interest" description="Disordered" evidence="1">
    <location>
        <begin position="420"/>
        <end position="458"/>
    </location>
</feature>
<evidence type="ECO:0000313" key="4">
    <source>
        <dbReference type="Proteomes" id="UP001340816"/>
    </source>
</evidence>
<evidence type="ECO:0000256" key="1">
    <source>
        <dbReference type="SAM" id="MobiDB-lite"/>
    </source>
</evidence>
<dbReference type="Proteomes" id="UP001340816">
    <property type="component" value="Chromosome"/>
</dbReference>
<sequence length="633" mass="60606">MNTRPNTHLRTPPKRARRFRTKAGGALASMVLATAALAGCSSGSDSDSDSDSGSSSSGSGSSGSAVAVDGGQDAAAVLADNKESHAGDSDAEWEESDAVAVQLKGDSASVDGEGATAKGATVTITRGGTYRISGTLSDGQIVVNAPDQDVKLVLDGAKISHSSGAAIDVTEADEAVVILADGSENTLGDADSYADDVEANAALHSAADLTVTGDGKLTVRGNGNDGIASTDGLVIASGTVVVDAVDDGIRGKDYLIVEGGSVTVTAGGDGLKADNSEDKDSGYVAVGGGTVKVTAKGDGVDAATDLVATGGTLTVESGGGSGTQPSDDASTKGLKAGVINVLEGGTVSVDASDDAVHSDGAVHVNGAKVTAASGDDGVHAEGDLTVDKGTLKVTSAVEGIEGADISVNGGTVNIRSSDDGINAAGGTTSSGDGGGGGGGGGFGGGTGGGGGGGGESVGDFKLTVSGGTLVVDSEGDGLDSNGTAEITGGTVVVNGPQQGGNGALDVNGDFGISGGVLLAAGSAGMAVAPSTDSEQGWLSATLDSSVEAGTTLHVVDSDGKVVATYVTSKSIQNVVYSSSAVKSGEKYEIYSGGTKSGTGTGGLAASGTLGSAERIATVTAGEAPEGGFGGGRR</sequence>
<name>A0ABZ1HG69_STRPH</name>
<feature type="region of interest" description="Disordered" evidence="1">
    <location>
        <begin position="39"/>
        <end position="70"/>
    </location>
</feature>